<organism evidence="1 2">
    <name type="scientific">Ophiocordyceps polyrhachis-furcata BCC 54312</name>
    <dbReference type="NCBI Taxonomy" id="1330021"/>
    <lineage>
        <taxon>Eukaryota</taxon>
        <taxon>Fungi</taxon>
        <taxon>Dikarya</taxon>
        <taxon>Ascomycota</taxon>
        <taxon>Pezizomycotina</taxon>
        <taxon>Sordariomycetes</taxon>
        <taxon>Hypocreomycetidae</taxon>
        <taxon>Hypocreales</taxon>
        <taxon>Ophiocordycipitaceae</taxon>
        <taxon>Ophiocordyceps</taxon>
    </lineage>
</organism>
<evidence type="ECO:0000313" key="1">
    <source>
        <dbReference type="EMBL" id="RCI11623.1"/>
    </source>
</evidence>
<feature type="non-terminal residue" evidence="1">
    <location>
        <position position="1"/>
    </location>
</feature>
<sequence>LYVYESSNKDFQARTWTSKRVPCLGPAILPRMAPRLPSDQSSNKNVHPRRQVLTQLRQHKAGFTFTYLLFYLPSKASKTTAFNPASLLERCPYLSLA</sequence>
<dbReference type="Proteomes" id="UP000253664">
    <property type="component" value="Unassembled WGS sequence"/>
</dbReference>
<dbReference type="AlphaFoldDB" id="A0A367LB28"/>
<proteinExistence type="predicted"/>
<gene>
    <name evidence="1" type="ORF">L249_7652</name>
</gene>
<evidence type="ECO:0000313" key="2">
    <source>
        <dbReference type="Proteomes" id="UP000253664"/>
    </source>
</evidence>
<dbReference type="EMBL" id="LKCN02000010">
    <property type="protein sequence ID" value="RCI11623.1"/>
    <property type="molecule type" value="Genomic_DNA"/>
</dbReference>
<reference evidence="1 2" key="1">
    <citation type="journal article" date="2015" name="BMC Genomics">
        <title>Insights from the genome of Ophiocordyceps polyrhachis-furcata to pathogenicity and host specificity in insect fungi.</title>
        <authorList>
            <person name="Wichadakul D."/>
            <person name="Kobmoo N."/>
            <person name="Ingsriswang S."/>
            <person name="Tangphatsornruang S."/>
            <person name="Chantasingh D."/>
            <person name="Luangsa-ard J.J."/>
            <person name="Eurwilaichitr L."/>
        </authorList>
    </citation>
    <scope>NUCLEOTIDE SEQUENCE [LARGE SCALE GENOMIC DNA]</scope>
    <source>
        <strain evidence="1 2">BCC 54312</strain>
    </source>
</reference>
<protein>
    <submittedName>
        <fullName evidence="1">Uncharacterized protein</fullName>
    </submittedName>
</protein>
<accession>A0A367LB28</accession>
<comment type="caution">
    <text evidence="1">The sequence shown here is derived from an EMBL/GenBank/DDBJ whole genome shotgun (WGS) entry which is preliminary data.</text>
</comment>
<name>A0A367LB28_9HYPO</name>
<keyword evidence="2" id="KW-1185">Reference proteome</keyword>